<evidence type="ECO:0000256" key="2">
    <source>
        <dbReference type="ARBA" id="ARBA00022741"/>
    </source>
</evidence>
<reference evidence="9 10" key="1">
    <citation type="submission" date="2015-09" db="EMBL/GenBank/DDBJ databases">
        <title>Sorangium comparison.</title>
        <authorList>
            <person name="Zaburannyi N."/>
            <person name="Bunk B."/>
            <person name="Overmann J."/>
            <person name="Mueller R."/>
        </authorList>
    </citation>
    <scope>NUCLEOTIDE SEQUENCE [LARGE SCALE GENOMIC DNA]</scope>
    <source>
        <strain evidence="9 10">So ceGT47</strain>
    </source>
</reference>
<evidence type="ECO:0000256" key="7">
    <source>
        <dbReference type="SAM" id="Phobius"/>
    </source>
</evidence>
<dbReference type="PROSITE" id="PS00108">
    <property type="entry name" value="PROTEIN_KINASE_ST"/>
    <property type="match status" value="1"/>
</dbReference>
<dbReference type="PROSITE" id="PS00107">
    <property type="entry name" value="PROTEIN_KINASE_ATP"/>
    <property type="match status" value="1"/>
</dbReference>
<evidence type="ECO:0000259" key="8">
    <source>
        <dbReference type="PROSITE" id="PS50011"/>
    </source>
</evidence>
<evidence type="ECO:0000256" key="3">
    <source>
        <dbReference type="ARBA" id="ARBA00022777"/>
    </source>
</evidence>
<dbReference type="GO" id="GO:0004674">
    <property type="term" value="F:protein serine/threonine kinase activity"/>
    <property type="evidence" value="ECO:0007669"/>
    <property type="project" value="TreeGrafter"/>
</dbReference>
<keyword evidence="7" id="KW-0472">Membrane</keyword>
<keyword evidence="2 5" id="KW-0547">Nucleotide-binding</keyword>
<feature type="compositionally biased region" description="Low complexity" evidence="6">
    <location>
        <begin position="18"/>
        <end position="34"/>
    </location>
</feature>
<proteinExistence type="predicted"/>
<dbReference type="GO" id="GO:0005524">
    <property type="term" value="F:ATP binding"/>
    <property type="evidence" value="ECO:0007669"/>
    <property type="project" value="UniProtKB-UniRule"/>
</dbReference>
<keyword evidence="4 5" id="KW-0067">ATP-binding</keyword>
<feature type="region of interest" description="Disordered" evidence="6">
    <location>
        <begin position="368"/>
        <end position="411"/>
    </location>
</feature>
<evidence type="ECO:0000256" key="1">
    <source>
        <dbReference type="ARBA" id="ARBA00022679"/>
    </source>
</evidence>
<feature type="region of interest" description="Disordered" evidence="6">
    <location>
        <begin position="1"/>
        <end position="74"/>
    </location>
</feature>
<evidence type="ECO:0000313" key="10">
    <source>
        <dbReference type="Proteomes" id="UP000295781"/>
    </source>
</evidence>
<feature type="binding site" evidence="5">
    <location>
        <position position="111"/>
    </location>
    <ligand>
        <name>ATP</name>
        <dbReference type="ChEBI" id="CHEBI:30616"/>
    </ligand>
</feature>
<dbReference type="PANTHER" id="PTHR43289:SF34">
    <property type="entry name" value="SERINE_THREONINE-PROTEIN KINASE YBDM-RELATED"/>
    <property type="match status" value="1"/>
</dbReference>
<feature type="compositionally biased region" description="Low complexity" evidence="6">
    <location>
        <begin position="470"/>
        <end position="511"/>
    </location>
</feature>
<dbReference type="Gene3D" id="1.10.510.10">
    <property type="entry name" value="Transferase(Phosphotransferase) domain 1"/>
    <property type="match status" value="1"/>
</dbReference>
<accession>A0A4P2PX51</accession>
<evidence type="ECO:0000313" key="9">
    <source>
        <dbReference type="EMBL" id="AUX21387.1"/>
    </source>
</evidence>
<dbReference type="PROSITE" id="PS50011">
    <property type="entry name" value="PROTEIN_KINASE_DOM"/>
    <property type="match status" value="1"/>
</dbReference>
<evidence type="ECO:0000256" key="5">
    <source>
        <dbReference type="PROSITE-ProRule" id="PRU10141"/>
    </source>
</evidence>
<gene>
    <name evidence="9" type="ORF">SOCEGT47_018690</name>
</gene>
<evidence type="ECO:0000256" key="4">
    <source>
        <dbReference type="ARBA" id="ARBA00022840"/>
    </source>
</evidence>
<protein>
    <recommendedName>
        <fullName evidence="8">Protein kinase domain-containing protein</fullName>
    </recommendedName>
</protein>
<feature type="transmembrane region" description="Helical" evidence="7">
    <location>
        <begin position="418"/>
        <end position="441"/>
    </location>
</feature>
<dbReference type="SUPFAM" id="SSF56112">
    <property type="entry name" value="Protein kinase-like (PK-like)"/>
    <property type="match status" value="1"/>
</dbReference>
<dbReference type="Pfam" id="PF00069">
    <property type="entry name" value="Pkinase"/>
    <property type="match status" value="1"/>
</dbReference>
<dbReference type="OrthoDB" id="5497986at2"/>
<feature type="domain" description="Protein kinase" evidence="8">
    <location>
        <begin position="82"/>
        <end position="346"/>
    </location>
</feature>
<feature type="compositionally biased region" description="Low complexity" evidence="6">
    <location>
        <begin position="529"/>
        <end position="560"/>
    </location>
</feature>
<evidence type="ECO:0000256" key="6">
    <source>
        <dbReference type="SAM" id="MobiDB-lite"/>
    </source>
</evidence>
<dbReference type="InterPro" id="IPR017441">
    <property type="entry name" value="Protein_kinase_ATP_BS"/>
</dbReference>
<dbReference type="InterPro" id="IPR011009">
    <property type="entry name" value="Kinase-like_dom_sf"/>
</dbReference>
<dbReference type="AlphaFoldDB" id="A0A4P2PX51"/>
<feature type="compositionally biased region" description="Low complexity" evidence="6">
    <location>
        <begin position="382"/>
        <end position="394"/>
    </location>
</feature>
<keyword evidence="7" id="KW-0812">Transmembrane</keyword>
<keyword evidence="7" id="KW-1133">Transmembrane helix</keyword>
<dbReference type="PANTHER" id="PTHR43289">
    <property type="entry name" value="MITOGEN-ACTIVATED PROTEIN KINASE KINASE KINASE 20-RELATED"/>
    <property type="match status" value="1"/>
</dbReference>
<dbReference type="InterPro" id="IPR008271">
    <property type="entry name" value="Ser/Thr_kinase_AS"/>
</dbReference>
<dbReference type="InterPro" id="IPR000719">
    <property type="entry name" value="Prot_kinase_dom"/>
</dbReference>
<dbReference type="SMART" id="SM00220">
    <property type="entry name" value="S_TKc"/>
    <property type="match status" value="1"/>
</dbReference>
<keyword evidence="3" id="KW-0418">Kinase</keyword>
<organism evidence="9 10">
    <name type="scientific">Sorangium cellulosum</name>
    <name type="common">Polyangium cellulosum</name>
    <dbReference type="NCBI Taxonomy" id="56"/>
    <lineage>
        <taxon>Bacteria</taxon>
        <taxon>Pseudomonadati</taxon>
        <taxon>Myxococcota</taxon>
        <taxon>Polyangia</taxon>
        <taxon>Polyangiales</taxon>
        <taxon>Polyangiaceae</taxon>
        <taxon>Sorangium</taxon>
    </lineage>
</organism>
<dbReference type="Gene3D" id="3.30.200.20">
    <property type="entry name" value="Phosphorylase Kinase, domain 1"/>
    <property type="match status" value="1"/>
</dbReference>
<dbReference type="Proteomes" id="UP000295781">
    <property type="component" value="Chromosome"/>
</dbReference>
<feature type="region of interest" description="Disordered" evidence="6">
    <location>
        <begin position="451"/>
        <end position="576"/>
    </location>
</feature>
<feature type="compositionally biased region" description="Pro residues" evidence="6">
    <location>
        <begin position="458"/>
        <end position="469"/>
    </location>
</feature>
<dbReference type="CDD" id="cd14014">
    <property type="entry name" value="STKc_PknB_like"/>
    <property type="match status" value="1"/>
</dbReference>
<name>A0A4P2PX51_SORCE</name>
<keyword evidence="1" id="KW-0808">Transferase</keyword>
<dbReference type="EMBL" id="CP012670">
    <property type="protein sequence ID" value="AUX21387.1"/>
    <property type="molecule type" value="Genomic_DNA"/>
</dbReference>
<sequence length="576" mass="59868">MSPRPISVPAPATGPTLRAEGVSRASRSSAAFPRGSVPDADAPEAPGTSPLAQAPPAGTPSPGPGRATRRSYREGDVIGGKYRLRYVLGEGGMGMVWLARNDVLHIDVAVKFIRREVNSPEATMRLLQEARAAARIDHPSIVRVLDFGESEHLDPFIVMEMLRGDQLVEALERKRRFSPAAALRILLPIASALVAAHDRKIVHRDLKPENILLVKNDRGDVTPKIVDFGIAKVWSETSSGEVTMTGTVLGSPDYMSPEQARGISDVDGQTDIWAFSVVLYETITGQKPFQGGNYHDLVKAILRGDPAPITALGVGDAALWGIIARGLAKERSARWGTMREMGEALARWALDNGVEDDVTGTSLAAHWLSDGGQRPLSDRPTTRAPRPSSPAAEEPPARREVAHQEAAQRPLHQPPRRWRLVVLALVALAVLGATGAALVALRAGAARDGSADLSRAAPAPPPALAPPAGAPEAAQTAPAQAAPAQTAPAQATPAQAGGAASAPGPAREAGPQAGGTSAAGAPRRKPADGGTSAAAGEPAAASRTAGARRAAPRAGSTRTSPRPSGSALPVPARPNF</sequence>